<dbReference type="PANTHER" id="PTHR10742:SF410">
    <property type="entry name" value="LYSINE-SPECIFIC HISTONE DEMETHYLASE 2"/>
    <property type="match status" value="1"/>
</dbReference>
<dbReference type="Gene3D" id="3.50.50.60">
    <property type="entry name" value="FAD/NAD(P)-binding domain"/>
    <property type="match status" value="2"/>
</dbReference>
<dbReference type="InParanoid" id="D8TC03"/>
<evidence type="ECO:0000313" key="11">
    <source>
        <dbReference type="EMBL" id="EFJ05791.1"/>
    </source>
</evidence>
<dbReference type="PANTHER" id="PTHR10742">
    <property type="entry name" value="FLAVIN MONOAMINE OXIDASE"/>
    <property type="match status" value="1"/>
</dbReference>
<dbReference type="Gene3D" id="1.10.10.10">
    <property type="entry name" value="Winged helix-like DNA-binding domain superfamily/Winged helix DNA-binding domain"/>
    <property type="match status" value="1"/>
</dbReference>
<keyword evidence="5" id="KW-0274">FAD</keyword>
<gene>
    <name evidence="11" type="ORF">SELMODRAFT_449015</name>
</gene>
<keyword evidence="6" id="KW-0156">Chromatin regulator</keyword>
<reference evidence="11 12" key="1">
    <citation type="journal article" date="2011" name="Science">
        <title>The Selaginella genome identifies genetic changes associated with the evolution of vascular plants.</title>
        <authorList>
            <person name="Banks J.A."/>
            <person name="Nishiyama T."/>
            <person name="Hasebe M."/>
            <person name="Bowman J.L."/>
            <person name="Gribskov M."/>
            <person name="dePamphilis C."/>
            <person name="Albert V.A."/>
            <person name="Aono N."/>
            <person name="Aoyama T."/>
            <person name="Ambrose B.A."/>
            <person name="Ashton N.W."/>
            <person name="Axtell M.J."/>
            <person name="Barker E."/>
            <person name="Barker M.S."/>
            <person name="Bennetzen J.L."/>
            <person name="Bonawitz N.D."/>
            <person name="Chapple C."/>
            <person name="Cheng C."/>
            <person name="Correa L.G."/>
            <person name="Dacre M."/>
            <person name="DeBarry J."/>
            <person name="Dreyer I."/>
            <person name="Elias M."/>
            <person name="Engstrom E.M."/>
            <person name="Estelle M."/>
            <person name="Feng L."/>
            <person name="Finet C."/>
            <person name="Floyd S.K."/>
            <person name="Frommer W.B."/>
            <person name="Fujita T."/>
            <person name="Gramzow L."/>
            <person name="Gutensohn M."/>
            <person name="Harholt J."/>
            <person name="Hattori M."/>
            <person name="Heyl A."/>
            <person name="Hirai T."/>
            <person name="Hiwatashi Y."/>
            <person name="Ishikawa M."/>
            <person name="Iwata M."/>
            <person name="Karol K.G."/>
            <person name="Koehler B."/>
            <person name="Kolukisaoglu U."/>
            <person name="Kubo M."/>
            <person name="Kurata T."/>
            <person name="Lalonde S."/>
            <person name="Li K."/>
            <person name="Li Y."/>
            <person name="Litt A."/>
            <person name="Lyons E."/>
            <person name="Manning G."/>
            <person name="Maruyama T."/>
            <person name="Michael T.P."/>
            <person name="Mikami K."/>
            <person name="Miyazaki S."/>
            <person name="Morinaga S."/>
            <person name="Murata T."/>
            <person name="Mueller-Roeber B."/>
            <person name="Nelson D.R."/>
            <person name="Obara M."/>
            <person name="Oguri Y."/>
            <person name="Olmstead R.G."/>
            <person name="Onodera N."/>
            <person name="Petersen B.L."/>
            <person name="Pils B."/>
            <person name="Prigge M."/>
            <person name="Rensing S.A."/>
            <person name="Riano-Pachon D.M."/>
            <person name="Roberts A.W."/>
            <person name="Sato Y."/>
            <person name="Scheller H.V."/>
            <person name="Schulz B."/>
            <person name="Schulz C."/>
            <person name="Shakirov E.V."/>
            <person name="Shibagaki N."/>
            <person name="Shinohara N."/>
            <person name="Shippen D.E."/>
            <person name="Soerensen I."/>
            <person name="Sotooka R."/>
            <person name="Sugimoto N."/>
            <person name="Sugita M."/>
            <person name="Sumikawa N."/>
            <person name="Tanurdzic M."/>
            <person name="Theissen G."/>
            <person name="Ulvskov P."/>
            <person name="Wakazuki S."/>
            <person name="Weng J.K."/>
            <person name="Willats W.W."/>
            <person name="Wipf D."/>
            <person name="Wolf P.G."/>
            <person name="Yang L."/>
            <person name="Zimmer A.D."/>
            <person name="Zhu Q."/>
            <person name="Mitros T."/>
            <person name="Hellsten U."/>
            <person name="Loque D."/>
            <person name="Otillar R."/>
            <person name="Salamov A."/>
            <person name="Schmutz J."/>
            <person name="Shapiro H."/>
            <person name="Lindquist E."/>
            <person name="Lucas S."/>
            <person name="Rokhsar D."/>
            <person name="Grigoriev I.V."/>
        </authorList>
    </citation>
    <scope>NUCLEOTIDE SEQUENCE [LARGE SCALE GENOMIC DNA]</scope>
</reference>
<dbReference type="InterPro" id="IPR013257">
    <property type="entry name" value="SRI"/>
</dbReference>
<dbReference type="Pfam" id="PF08236">
    <property type="entry name" value="SRI"/>
    <property type="match status" value="1"/>
</dbReference>
<feature type="region of interest" description="Disordered" evidence="9">
    <location>
        <begin position="987"/>
        <end position="1030"/>
    </location>
</feature>
<dbReference type="GO" id="GO:0006355">
    <property type="term" value="P:regulation of DNA-templated transcription"/>
    <property type="evidence" value="ECO:0007669"/>
    <property type="project" value="InterPro"/>
</dbReference>
<dbReference type="Gramene" id="EFJ05791">
    <property type="protein sequence ID" value="EFJ05791"/>
    <property type="gene ID" value="SELMODRAFT_449015"/>
</dbReference>
<evidence type="ECO:0000256" key="8">
    <source>
        <dbReference type="ARBA" id="ARBA00023242"/>
    </source>
</evidence>
<dbReference type="SMR" id="D8TC03"/>
<keyword evidence="4" id="KW-0285">Flavoprotein</keyword>
<dbReference type="InterPro" id="IPR007526">
    <property type="entry name" value="SWIRM"/>
</dbReference>
<accession>D8TC03</accession>
<evidence type="ECO:0000259" key="10">
    <source>
        <dbReference type="PROSITE" id="PS50934"/>
    </source>
</evidence>
<dbReference type="InterPro" id="IPR038190">
    <property type="entry name" value="SRI_sf"/>
</dbReference>
<keyword evidence="12" id="KW-1185">Reference proteome</keyword>
<protein>
    <recommendedName>
        <fullName evidence="10">SWIRM domain-containing protein</fullName>
    </recommendedName>
</protein>
<dbReference type="SUPFAM" id="SSF51905">
    <property type="entry name" value="FAD/NAD(P)-binding domain"/>
    <property type="match status" value="1"/>
</dbReference>
<dbReference type="STRING" id="88036.D8TC03"/>
<feature type="compositionally biased region" description="Basic and acidic residues" evidence="9">
    <location>
        <begin position="996"/>
        <end position="1014"/>
    </location>
</feature>
<dbReference type="EMBL" id="GL377714">
    <property type="protein sequence ID" value="EFJ05791.1"/>
    <property type="molecule type" value="Genomic_DNA"/>
</dbReference>
<dbReference type="GO" id="GO:0005694">
    <property type="term" value="C:chromosome"/>
    <property type="evidence" value="ECO:0007669"/>
    <property type="project" value="InterPro"/>
</dbReference>
<dbReference type="SUPFAM" id="SSF46689">
    <property type="entry name" value="Homeodomain-like"/>
    <property type="match status" value="1"/>
</dbReference>
<evidence type="ECO:0000256" key="9">
    <source>
        <dbReference type="SAM" id="MobiDB-lite"/>
    </source>
</evidence>
<dbReference type="GO" id="GO:0016705">
    <property type="term" value="F:oxidoreductase activity, acting on paired donors, with incorporation or reduction of molecular oxygen"/>
    <property type="evidence" value="ECO:0007669"/>
    <property type="project" value="UniProtKB-ARBA"/>
</dbReference>
<dbReference type="Proteomes" id="UP000001514">
    <property type="component" value="Unassembled WGS sequence"/>
</dbReference>
<dbReference type="InterPro" id="IPR002937">
    <property type="entry name" value="Amino_oxidase"/>
</dbReference>
<dbReference type="Gene3D" id="1.10.1740.100">
    <property type="entry name" value="Set2, Rpb1 interacting domain"/>
    <property type="match status" value="1"/>
</dbReference>
<dbReference type="InterPro" id="IPR036388">
    <property type="entry name" value="WH-like_DNA-bd_sf"/>
</dbReference>
<dbReference type="FunFam" id="1.10.10.10:FF:000064">
    <property type="entry name" value="Lysine-specific histone demethylase 1A"/>
    <property type="match status" value="1"/>
</dbReference>
<dbReference type="KEGG" id="smo:SELMODRAFT_449015"/>
<comment type="cofactor">
    <cofactor evidence="1">
        <name>FAD</name>
        <dbReference type="ChEBI" id="CHEBI:57692"/>
    </cofactor>
</comment>
<dbReference type="eggNOG" id="KOG0029">
    <property type="taxonomic scope" value="Eukaryota"/>
</dbReference>
<evidence type="ECO:0000256" key="3">
    <source>
        <dbReference type="ARBA" id="ARBA00005995"/>
    </source>
</evidence>
<dbReference type="Pfam" id="PF01593">
    <property type="entry name" value="Amino_oxidase"/>
    <property type="match status" value="1"/>
</dbReference>
<dbReference type="OrthoDB" id="5046242at2759"/>
<sequence>MMEEHECACGESVAAASPDEAGDDAAPALESISGGKVMEQRLSSATVVFEGKVETRMDGDVVVAASDSVKSEEGSDGRQPDEVKLEELEESVLPVLKATQPLREYKKRKRDVSGELDFEVLMGSADKMPAQQECEAFPAVSVGLKPDQLSSTERVRFKEVVKRKTKVAEYLECRNFILQLWTKDVRRHLTVADCGVSEVAQLNEPPRAGLVRNIHEFLDYHGYINTGIVKRVKFEEQQGEEFREGTGDEPLGFIHKVQENGHIPASDATTPMDIDGSADVSSDREKGHDRKRIIVVGGGPAGLVAARHMQRMNFDVMILEARDRVGGRVYTDRSTFSVPVDLGASIITGVEADAERRADPSALICRQLGLGLTSVRGDCPLYDSVTGRKVPADIDAALEDKLNTLLDDTITIVAQNSDAALRMSLEEGLEQALSKRKGLHIPKSTILDQSQVTVADVTQAKITELASSAPDPSTEDGVLHQQDGLSCSLELERRIMDWHFANLEYGCAAQLEKVSLAYWNQDDTYGGFAGPHCMIKGGYGTLVEALAQGLDVKLGRVVTEVSYTAKDVHIKTGKKKQVRVKTEDGEVHMCDAVLVTVPLGCLKAQSIKFVPQLPSWKSGSISRLGFGTLNKVVLEFETVFWDENVDIFGATGEDTESRGRCFMFWNLVKTVGAPVLIALVVGKAAVDDAKSGSSFLVSHAVEILRKLYGRTKVPEPKTFKVTDWGSDQYSRGAYSYVAVGASGEDYDILGRPVEDCVFFAGEATCKEHPDTVGGAILSGLKEAVRILDILENRGDLIEEAEEMTAAQRQPDSERNEVRDMQIRIQAAEYANNKYREGNSLDGEDEPFTRADLLKDMFRNAKTTAGKLFLAKEMTGLSASSVKGFVGTKTGLSILNSWILDSMGKDGTQLLRLCLRLLLTVATDMLAVRLSGIGRTIKEKVCQHTSRDIRALAGQLVAMWCEFYRREKAMLKQFRKNVVKKEDDTAVSSAPACSSSQRDHSHGNAEQATSRHEQKNGASSSEGPVEFESGENEPLISDLEAAARARAEACQAAALAAAEAYANAEAERTALPEPPKILSFHKFAKREKVVTKDVPVDLKRRKFPEVLNRRPSDGSRRLSGLPLDLSGSCSNASSPNVVLQGEGNSQVMGEYLGPQHQEQVIDAEMVGKGTANFETFSVGDRLRDDRKRRGFPSESYEVKDRCTPDQIKKALSEYVVHLLTPLYKTRKIQKDAFKAIAKKTTMKVMERDGIRDTDVNISDYLNGKRKNKIRELVDKFVEKHLAETKQSAGSPGN</sequence>
<dbReference type="InterPro" id="IPR009057">
    <property type="entry name" value="Homeodomain-like_sf"/>
</dbReference>
<dbReference type="SUPFAM" id="SSF54373">
    <property type="entry name" value="FAD-linked reductases, C-terminal domain"/>
    <property type="match status" value="1"/>
</dbReference>
<comment type="similarity">
    <text evidence="3">Belongs to the flavin monoamine oxidase family.</text>
</comment>
<name>D8TC03_SELML</name>
<dbReference type="OMA" id="NCKGSHH"/>
<evidence type="ECO:0000256" key="1">
    <source>
        <dbReference type="ARBA" id="ARBA00001974"/>
    </source>
</evidence>
<dbReference type="InterPro" id="IPR036188">
    <property type="entry name" value="FAD/NAD-bd_sf"/>
</dbReference>
<evidence type="ECO:0000313" key="12">
    <source>
        <dbReference type="Proteomes" id="UP000001514"/>
    </source>
</evidence>
<feature type="region of interest" description="Disordered" evidence="9">
    <location>
        <begin position="264"/>
        <end position="286"/>
    </location>
</feature>
<dbReference type="PROSITE" id="PS50934">
    <property type="entry name" value="SWIRM"/>
    <property type="match status" value="1"/>
</dbReference>
<dbReference type="GO" id="GO:0016491">
    <property type="term" value="F:oxidoreductase activity"/>
    <property type="evidence" value="ECO:0000318"/>
    <property type="project" value="GO_Central"/>
</dbReference>
<dbReference type="GO" id="GO:0141052">
    <property type="term" value="F:histone H3 demethylase activity"/>
    <property type="evidence" value="ECO:0007669"/>
    <property type="project" value="UniProtKB-ARBA"/>
</dbReference>
<evidence type="ECO:0000256" key="4">
    <source>
        <dbReference type="ARBA" id="ARBA00022630"/>
    </source>
</evidence>
<proteinExistence type="inferred from homology"/>
<evidence type="ECO:0000256" key="7">
    <source>
        <dbReference type="ARBA" id="ARBA00023002"/>
    </source>
</evidence>
<evidence type="ECO:0000256" key="5">
    <source>
        <dbReference type="ARBA" id="ARBA00022827"/>
    </source>
</evidence>
<organism evidence="12">
    <name type="scientific">Selaginella moellendorffii</name>
    <name type="common">Spikemoss</name>
    <dbReference type="NCBI Taxonomy" id="88036"/>
    <lineage>
        <taxon>Eukaryota</taxon>
        <taxon>Viridiplantae</taxon>
        <taxon>Streptophyta</taxon>
        <taxon>Embryophyta</taxon>
        <taxon>Tracheophyta</taxon>
        <taxon>Lycopodiopsida</taxon>
        <taxon>Selaginellales</taxon>
        <taxon>Selaginellaceae</taxon>
        <taxon>Selaginella</taxon>
    </lineage>
</organism>
<keyword evidence="7" id="KW-0560">Oxidoreductase</keyword>
<dbReference type="FunCoup" id="D8TC03">
    <property type="interactions" value="2316"/>
</dbReference>
<evidence type="ECO:0000256" key="2">
    <source>
        <dbReference type="ARBA" id="ARBA00004123"/>
    </source>
</evidence>
<dbReference type="Pfam" id="PF04433">
    <property type="entry name" value="SWIRM"/>
    <property type="match status" value="1"/>
</dbReference>
<keyword evidence="8" id="KW-0539">Nucleus</keyword>
<dbReference type="Gene3D" id="3.90.660.10">
    <property type="match status" value="1"/>
</dbReference>
<feature type="domain" description="SWIRM" evidence="10">
    <location>
        <begin position="135"/>
        <end position="235"/>
    </location>
</feature>
<comment type="subcellular location">
    <subcellularLocation>
        <location evidence="2">Nucleus</location>
    </subcellularLocation>
</comment>
<evidence type="ECO:0000256" key="6">
    <source>
        <dbReference type="ARBA" id="ARBA00022853"/>
    </source>
</evidence>
<dbReference type="HOGENOM" id="CLU_001527_1_0_1"/>
<dbReference type="InterPro" id="IPR050281">
    <property type="entry name" value="Flavin_monoamine_oxidase"/>
</dbReference>
<feature type="region of interest" description="Disordered" evidence="9">
    <location>
        <begin position="1"/>
        <end position="27"/>
    </location>
</feature>